<reference evidence="3 4" key="1">
    <citation type="submission" date="2020-08" db="EMBL/GenBank/DDBJ databases">
        <title>Sequencing the genomes of 1000 actinobacteria strains.</title>
        <authorList>
            <person name="Klenk H.-P."/>
        </authorList>
    </citation>
    <scope>NUCLEOTIDE SEQUENCE [LARGE SCALE GENOMIC DNA]</scope>
    <source>
        <strain evidence="3 4">DSM 45582</strain>
    </source>
</reference>
<evidence type="ECO:0000313" key="4">
    <source>
        <dbReference type="Proteomes" id="UP000580474"/>
    </source>
</evidence>
<evidence type="ECO:0000313" key="3">
    <source>
        <dbReference type="EMBL" id="MBB5067672.1"/>
    </source>
</evidence>
<organism evidence="3 4">
    <name type="scientific">Saccharopolyspora gloriosae</name>
    <dbReference type="NCBI Taxonomy" id="455344"/>
    <lineage>
        <taxon>Bacteria</taxon>
        <taxon>Bacillati</taxon>
        <taxon>Actinomycetota</taxon>
        <taxon>Actinomycetes</taxon>
        <taxon>Pseudonocardiales</taxon>
        <taxon>Pseudonocardiaceae</taxon>
        <taxon>Saccharopolyspora</taxon>
    </lineage>
</organism>
<dbReference type="AlphaFoldDB" id="A0A840NEP2"/>
<dbReference type="Gene3D" id="1.10.10.2840">
    <property type="entry name" value="PucR C-terminal helix-turn-helix domain"/>
    <property type="match status" value="1"/>
</dbReference>
<dbReference type="InterPro" id="IPR025736">
    <property type="entry name" value="PucR_C-HTH_dom"/>
</dbReference>
<comment type="caution">
    <text evidence="3">The sequence shown here is derived from an EMBL/GenBank/DDBJ whole genome shotgun (WGS) entry which is preliminary data.</text>
</comment>
<dbReference type="InterPro" id="IPR042070">
    <property type="entry name" value="PucR_C-HTH_sf"/>
</dbReference>
<dbReference type="InterPro" id="IPR012914">
    <property type="entry name" value="PucR_dom"/>
</dbReference>
<evidence type="ECO:0000259" key="2">
    <source>
        <dbReference type="Pfam" id="PF13556"/>
    </source>
</evidence>
<dbReference type="EMBL" id="JACHIV010000001">
    <property type="protein sequence ID" value="MBB5067672.1"/>
    <property type="molecule type" value="Genomic_DNA"/>
</dbReference>
<dbReference type="Pfam" id="PF07905">
    <property type="entry name" value="PucR"/>
    <property type="match status" value="1"/>
</dbReference>
<dbReference type="PANTHER" id="PTHR33744:SF17">
    <property type="entry name" value="CONSERVED PROTEIN"/>
    <property type="match status" value="1"/>
</dbReference>
<dbReference type="PANTHER" id="PTHR33744">
    <property type="entry name" value="CARBOHYDRATE DIACID REGULATOR"/>
    <property type="match status" value="1"/>
</dbReference>
<dbReference type="RefSeq" id="WP_343071206.1">
    <property type="nucleotide sequence ID" value="NZ_JACHIV010000001.1"/>
</dbReference>
<feature type="domain" description="Purine catabolism PurC-like" evidence="1">
    <location>
        <begin position="9"/>
        <end position="120"/>
    </location>
</feature>
<proteinExistence type="predicted"/>
<evidence type="ECO:0008006" key="5">
    <source>
        <dbReference type="Google" id="ProtNLM"/>
    </source>
</evidence>
<dbReference type="Pfam" id="PF13556">
    <property type="entry name" value="HTH_30"/>
    <property type="match status" value="1"/>
</dbReference>
<dbReference type="InterPro" id="IPR051448">
    <property type="entry name" value="CdaR-like_regulators"/>
</dbReference>
<accession>A0A840NEP2</accession>
<sequence>MSGVQLSELVADPGLGLTLLTGPADREVRGVYITDLLDPRRYLRGGELVLTGLMWRTGPADSAEFVAALADAGVAAIAAGTAWLGSTPPDLVEACRRHGMSLVEVPVALSFGTLSERVMAAHRAAGREWVSALAAGADLDEVLELAAAELGTGCWVVSGAGAVLAGPPGAPAHEEFVHGLHESSATSGSVRTSRGDHRFHAVGDGTDPRVAQWFVVVRESAVPPAALAELATVVALVRSRVDQARSIAGRSVESALRRLLDGTSSAVEVAARLDTVGLPAGEPLRVVQLSVVRPERGATAGSALAATVLRELAATTGLPSVAAPLGEAAAAVFADDEGQLSALPDRFREFAALAGGEVRLCAGISDIGTADGLRSAVEEAGHARRLAEHDPRSSVVTADALASHEVLLASVPEELRRSYRDKLLGPLIGYDEAHATDLLRTLRVFLECSGSWSRCAARLHLHVNTLRYRIGRIEQITGRKLGNLSARVDFHLALQLIDDRPS</sequence>
<evidence type="ECO:0000259" key="1">
    <source>
        <dbReference type="Pfam" id="PF07905"/>
    </source>
</evidence>
<gene>
    <name evidence="3" type="ORF">BJ969_000760</name>
</gene>
<dbReference type="Proteomes" id="UP000580474">
    <property type="component" value="Unassembled WGS sequence"/>
</dbReference>
<protein>
    <recommendedName>
        <fullName evidence="5">PucR family transcriptional regulator</fullName>
    </recommendedName>
</protein>
<feature type="domain" description="PucR C-terminal helix-turn-helix" evidence="2">
    <location>
        <begin position="438"/>
        <end position="495"/>
    </location>
</feature>
<keyword evidence="4" id="KW-1185">Reference proteome</keyword>
<name>A0A840NEP2_9PSEU</name>